<feature type="transmembrane region" description="Helical" evidence="6">
    <location>
        <begin position="89"/>
        <end position="112"/>
    </location>
</feature>
<evidence type="ECO:0000313" key="8">
    <source>
        <dbReference type="Proteomes" id="UP000502196"/>
    </source>
</evidence>
<keyword evidence="2" id="KW-1003">Cell membrane</keyword>
<evidence type="ECO:0000256" key="6">
    <source>
        <dbReference type="SAM" id="Phobius"/>
    </source>
</evidence>
<evidence type="ECO:0000256" key="5">
    <source>
        <dbReference type="ARBA" id="ARBA00023136"/>
    </source>
</evidence>
<accession>A0A6F9E0P6</accession>
<dbReference type="AlphaFoldDB" id="A0A6F9E0P6"/>
<gene>
    <name evidence="7" type="ORF">COOX1_0394</name>
</gene>
<protein>
    <submittedName>
        <fullName evidence="7">O-antigen transporter</fullName>
    </submittedName>
</protein>
<dbReference type="Pfam" id="PF01943">
    <property type="entry name" value="Polysacc_synt"/>
    <property type="match status" value="1"/>
</dbReference>
<feature type="transmembrane region" description="Helical" evidence="6">
    <location>
        <begin position="329"/>
        <end position="352"/>
    </location>
</feature>
<dbReference type="RefSeq" id="WP_170084777.1">
    <property type="nucleotide sequence ID" value="NZ_CP047971.1"/>
</dbReference>
<organism evidence="7 8">
    <name type="scientific">Kyrpidia spormannii</name>
    <dbReference type="NCBI Taxonomy" id="2055160"/>
    <lineage>
        <taxon>Bacteria</taxon>
        <taxon>Bacillati</taxon>
        <taxon>Bacillota</taxon>
        <taxon>Bacilli</taxon>
        <taxon>Bacillales</taxon>
        <taxon>Alicyclobacillaceae</taxon>
        <taxon>Kyrpidia</taxon>
    </lineage>
</organism>
<keyword evidence="4 6" id="KW-1133">Transmembrane helix</keyword>
<dbReference type="InterPro" id="IPR050833">
    <property type="entry name" value="Poly_Biosynth_Transport"/>
</dbReference>
<feature type="transmembrane region" description="Helical" evidence="6">
    <location>
        <begin position="221"/>
        <end position="244"/>
    </location>
</feature>
<dbReference type="CDD" id="cd13128">
    <property type="entry name" value="MATE_Wzx_like"/>
    <property type="match status" value="1"/>
</dbReference>
<sequence length="428" mass="46776">MPTCFSGFLRHALVHNVLALYGVNIANYFFPLITVPYLARVLGPEEWGMVAFAQAFGQYINLVVEYGFDLSATREVARTRDSLERRADLIAGVLGAKVVLASIVLGVVFVICHWVPPFREHSKVLWAGVFWALAMAFTLRWYFQGLERMRLVAVLDVSAKALAVLGILLLVQGPKDGWKVLVLQGVGSLAATLMTFVFAYREVPVRLLNWGKVTEVLRLGWTMFLFRSSVSLYSVGNSFVLGLFAPPQVVAYYAGAEKISKAFLGFLGPITQALYPRLSYLAQSSRHEAARLARIGVIVMALSGAFTGLVIFVSASLLVRILLGEGYDAAVGVLRLLALLPPLIALSNVLGIQWMLPLGLDRPFNIIILVAGVLNLCLAVILAPHFAELGMAWAVVVSEAFVTASMYLVLRRSDLDPITYTGKAKGDI</sequence>
<dbReference type="EMBL" id="LR792683">
    <property type="protein sequence ID" value="CAB3390410.1"/>
    <property type="molecule type" value="Genomic_DNA"/>
</dbReference>
<evidence type="ECO:0000256" key="2">
    <source>
        <dbReference type="ARBA" id="ARBA00022475"/>
    </source>
</evidence>
<keyword evidence="5 6" id="KW-0472">Membrane</keyword>
<feature type="transmembrane region" description="Helical" evidence="6">
    <location>
        <begin position="250"/>
        <end position="275"/>
    </location>
</feature>
<evidence type="ECO:0000256" key="4">
    <source>
        <dbReference type="ARBA" id="ARBA00022989"/>
    </source>
</evidence>
<feature type="transmembrane region" description="Helical" evidence="6">
    <location>
        <begin position="390"/>
        <end position="410"/>
    </location>
</feature>
<dbReference type="GO" id="GO:0005886">
    <property type="term" value="C:plasma membrane"/>
    <property type="evidence" value="ECO:0007669"/>
    <property type="project" value="UniProtKB-SubCell"/>
</dbReference>
<proteinExistence type="predicted"/>
<evidence type="ECO:0000256" key="3">
    <source>
        <dbReference type="ARBA" id="ARBA00022692"/>
    </source>
</evidence>
<feature type="transmembrane region" description="Helical" evidence="6">
    <location>
        <begin position="295"/>
        <end position="323"/>
    </location>
</feature>
<dbReference type="Proteomes" id="UP000502196">
    <property type="component" value="Chromosome"/>
</dbReference>
<dbReference type="PANTHER" id="PTHR30250">
    <property type="entry name" value="PST FAMILY PREDICTED COLANIC ACID TRANSPORTER"/>
    <property type="match status" value="1"/>
</dbReference>
<feature type="transmembrane region" description="Helical" evidence="6">
    <location>
        <begin position="50"/>
        <end position="68"/>
    </location>
</feature>
<feature type="transmembrane region" description="Helical" evidence="6">
    <location>
        <begin position="364"/>
        <end position="384"/>
    </location>
</feature>
<comment type="subcellular location">
    <subcellularLocation>
        <location evidence="1">Cell membrane</location>
        <topology evidence="1">Multi-pass membrane protein</topology>
    </subcellularLocation>
</comment>
<reference evidence="7 8" key="1">
    <citation type="submission" date="2020-04" db="EMBL/GenBank/DDBJ databases">
        <authorList>
            <person name="Hogendoorn C."/>
        </authorList>
    </citation>
    <scope>NUCLEOTIDE SEQUENCE [LARGE SCALE GENOMIC DNA]</scope>
    <source>
        <strain evidence="7">COOX1</strain>
    </source>
</reference>
<dbReference type="InterPro" id="IPR002797">
    <property type="entry name" value="Polysacc_synth"/>
</dbReference>
<name>A0A6F9E0P6_9BACL</name>
<feature type="transmembrane region" description="Helical" evidence="6">
    <location>
        <begin position="12"/>
        <end position="30"/>
    </location>
</feature>
<feature type="transmembrane region" description="Helical" evidence="6">
    <location>
        <begin position="177"/>
        <end position="200"/>
    </location>
</feature>
<evidence type="ECO:0000313" key="7">
    <source>
        <dbReference type="EMBL" id="CAB3390410.1"/>
    </source>
</evidence>
<feature type="transmembrane region" description="Helical" evidence="6">
    <location>
        <begin position="124"/>
        <end position="143"/>
    </location>
</feature>
<feature type="transmembrane region" description="Helical" evidence="6">
    <location>
        <begin position="150"/>
        <end position="171"/>
    </location>
</feature>
<dbReference type="PANTHER" id="PTHR30250:SF11">
    <property type="entry name" value="O-ANTIGEN TRANSPORTER-RELATED"/>
    <property type="match status" value="1"/>
</dbReference>
<evidence type="ECO:0000256" key="1">
    <source>
        <dbReference type="ARBA" id="ARBA00004651"/>
    </source>
</evidence>
<keyword evidence="3 6" id="KW-0812">Transmembrane</keyword>